<accession>A0A0A8ZWJ4</accession>
<keyword evidence="1" id="KW-0732">Signal</keyword>
<name>A0A0A8ZWJ4_ARUDO</name>
<dbReference type="EMBL" id="GBRH01258748">
    <property type="protein sequence ID" value="JAD39147.1"/>
    <property type="molecule type" value="Transcribed_RNA"/>
</dbReference>
<reference evidence="2" key="1">
    <citation type="submission" date="2014-09" db="EMBL/GenBank/DDBJ databases">
        <authorList>
            <person name="Magalhaes I.L.F."/>
            <person name="Oliveira U."/>
            <person name="Santos F.R."/>
            <person name="Vidigal T.H.D.A."/>
            <person name="Brescovit A.D."/>
            <person name="Santos A.J."/>
        </authorList>
    </citation>
    <scope>NUCLEOTIDE SEQUENCE</scope>
    <source>
        <tissue evidence="2">Shoot tissue taken approximately 20 cm above the soil surface</tissue>
    </source>
</reference>
<evidence type="ECO:0000256" key="1">
    <source>
        <dbReference type="SAM" id="SignalP"/>
    </source>
</evidence>
<dbReference type="AlphaFoldDB" id="A0A0A8ZWJ4"/>
<reference evidence="2" key="2">
    <citation type="journal article" date="2015" name="Data Brief">
        <title>Shoot transcriptome of the giant reed, Arundo donax.</title>
        <authorList>
            <person name="Barrero R.A."/>
            <person name="Guerrero F.D."/>
            <person name="Moolhuijzen P."/>
            <person name="Goolsby J.A."/>
            <person name="Tidwell J."/>
            <person name="Bellgard S.E."/>
            <person name="Bellgard M.I."/>
        </authorList>
    </citation>
    <scope>NUCLEOTIDE SEQUENCE</scope>
    <source>
        <tissue evidence="2">Shoot tissue taken approximately 20 cm above the soil surface</tissue>
    </source>
</reference>
<evidence type="ECO:0000313" key="2">
    <source>
        <dbReference type="EMBL" id="JAD39147.1"/>
    </source>
</evidence>
<sequence length="43" mass="4564">MINIIALSASLRGVSAANMAIITGNTSANKQLITEWQCPINFS</sequence>
<protein>
    <submittedName>
        <fullName evidence="2">Uncharacterized protein</fullName>
    </submittedName>
</protein>
<feature type="chain" id="PRO_5002042464" evidence="1">
    <location>
        <begin position="17"/>
        <end position="43"/>
    </location>
</feature>
<proteinExistence type="predicted"/>
<organism evidence="2">
    <name type="scientific">Arundo donax</name>
    <name type="common">Giant reed</name>
    <name type="synonym">Donax arundinaceus</name>
    <dbReference type="NCBI Taxonomy" id="35708"/>
    <lineage>
        <taxon>Eukaryota</taxon>
        <taxon>Viridiplantae</taxon>
        <taxon>Streptophyta</taxon>
        <taxon>Embryophyta</taxon>
        <taxon>Tracheophyta</taxon>
        <taxon>Spermatophyta</taxon>
        <taxon>Magnoliopsida</taxon>
        <taxon>Liliopsida</taxon>
        <taxon>Poales</taxon>
        <taxon>Poaceae</taxon>
        <taxon>PACMAD clade</taxon>
        <taxon>Arundinoideae</taxon>
        <taxon>Arundineae</taxon>
        <taxon>Arundo</taxon>
    </lineage>
</organism>
<feature type="signal peptide" evidence="1">
    <location>
        <begin position="1"/>
        <end position="16"/>
    </location>
</feature>